<keyword evidence="2" id="KW-0812">Transmembrane</keyword>
<name>A0A9D1DPU8_9FIRM</name>
<evidence type="ECO:0000256" key="1">
    <source>
        <dbReference type="SAM" id="MobiDB-lite"/>
    </source>
</evidence>
<evidence type="ECO:0000313" key="4">
    <source>
        <dbReference type="Proteomes" id="UP000886785"/>
    </source>
</evidence>
<protein>
    <recommendedName>
        <fullName evidence="5">YcxB-like protein domain-containing protein</fullName>
    </recommendedName>
</protein>
<reference evidence="3" key="1">
    <citation type="submission" date="2020-10" db="EMBL/GenBank/DDBJ databases">
        <authorList>
            <person name="Gilroy R."/>
        </authorList>
    </citation>
    <scope>NUCLEOTIDE SEQUENCE</scope>
    <source>
        <strain evidence="3">ChiSjej1B19-7085</strain>
    </source>
</reference>
<gene>
    <name evidence="3" type="ORF">IAA54_03840</name>
</gene>
<reference evidence="3" key="2">
    <citation type="journal article" date="2021" name="PeerJ">
        <title>Extensive microbial diversity within the chicken gut microbiome revealed by metagenomics and culture.</title>
        <authorList>
            <person name="Gilroy R."/>
            <person name="Ravi A."/>
            <person name="Getino M."/>
            <person name="Pursley I."/>
            <person name="Horton D.L."/>
            <person name="Alikhan N.F."/>
            <person name="Baker D."/>
            <person name="Gharbi K."/>
            <person name="Hall N."/>
            <person name="Watson M."/>
            <person name="Adriaenssens E.M."/>
            <person name="Foster-Nyarko E."/>
            <person name="Jarju S."/>
            <person name="Secka A."/>
            <person name="Antonio M."/>
            <person name="Oren A."/>
            <person name="Chaudhuri R.R."/>
            <person name="La Ragione R."/>
            <person name="Hildebrand F."/>
            <person name="Pallen M.J."/>
        </authorList>
    </citation>
    <scope>NUCLEOTIDE SEQUENCE</scope>
    <source>
        <strain evidence="3">ChiSjej1B19-7085</strain>
    </source>
</reference>
<evidence type="ECO:0000256" key="2">
    <source>
        <dbReference type="SAM" id="Phobius"/>
    </source>
</evidence>
<keyword evidence="2" id="KW-1133">Transmembrane helix</keyword>
<feature type="compositionally biased region" description="Acidic residues" evidence="1">
    <location>
        <begin position="14"/>
        <end position="25"/>
    </location>
</feature>
<proteinExistence type="predicted"/>
<organism evidence="3 4">
    <name type="scientific">Candidatus Gallacutalibacter pullicola</name>
    <dbReference type="NCBI Taxonomy" id="2840830"/>
    <lineage>
        <taxon>Bacteria</taxon>
        <taxon>Bacillati</taxon>
        <taxon>Bacillota</taxon>
        <taxon>Clostridia</taxon>
        <taxon>Eubacteriales</taxon>
        <taxon>Candidatus Gallacutalibacter</taxon>
    </lineage>
</organism>
<dbReference type="EMBL" id="DVHF01000043">
    <property type="protein sequence ID" value="HIR56776.1"/>
    <property type="molecule type" value="Genomic_DNA"/>
</dbReference>
<feature type="region of interest" description="Disordered" evidence="1">
    <location>
        <begin position="1"/>
        <end position="25"/>
    </location>
</feature>
<dbReference type="AlphaFoldDB" id="A0A9D1DPU8"/>
<sequence>MDHHLEKKETDSPFPEEENESIEWDGSEAEFVADEDAEEFEEQNTGIRLNYSIREKEVLQCLLHTGPIRTTGRRAAAETAILVLLAVLFLVQYALYRKPEMLFFAGISLLVIAVIWIVPRFALRKRARELAQDSELHLQIYPDVVEVYGKGGERLWDVPLDNTYTCRRIGNLLFISKTDGNSLLLPLRCVEPGLLPEIQAMIFSGTVPDKRR</sequence>
<feature type="transmembrane region" description="Helical" evidence="2">
    <location>
        <begin position="101"/>
        <end position="118"/>
    </location>
</feature>
<feature type="transmembrane region" description="Helical" evidence="2">
    <location>
        <begin position="75"/>
        <end position="95"/>
    </location>
</feature>
<feature type="compositionally biased region" description="Basic and acidic residues" evidence="1">
    <location>
        <begin position="1"/>
        <end position="11"/>
    </location>
</feature>
<keyword evidence="2" id="KW-0472">Membrane</keyword>
<accession>A0A9D1DPU8</accession>
<dbReference type="Proteomes" id="UP000886785">
    <property type="component" value="Unassembled WGS sequence"/>
</dbReference>
<evidence type="ECO:0000313" key="3">
    <source>
        <dbReference type="EMBL" id="HIR56776.1"/>
    </source>
</evidence>
<evidence type="ECO:0008006" key="5">
    <source>
        <dbReference type="Google" id="ProtNLM"/>
    </source>
</evidence>
<comment type="caution">
    <text evidence="3">The sequence shown here is derived from an EMBL/GenBank/DDBJ whole genome shotgun (WGS) entry which is preliminary data.</text>
</comment>